<proteinExistence type="predicted"/>
<keyword evidence="3" id="KW-1185">Reference proteome</keyword>
<comment type="caution">
    <text evidence="2">The sequence shown here is derived from an EMBL/GenBank/DDBJ whole genome shotgun (WGS) entry which is preliminary data.</text>
</comment>
<dbReference type="InterPro" id="IPR010147">
    <property type="entry name" value="CRISPR-assoc_prot_CasD"/>
</dbReference>
<keyword evidence="1" id="KW-0051">Antiviral defense</keyword>
<dbReference type="CDD" id="cd09756">
    <property type="entry name" value="Cas5_I-E"/>
    <property type="match status" value="1"/>
</dbReference>
<dbReference type="Pfam" id="PF09704">
    <property type="entry name" value="Cas_Cas5d"/>
    <property type="match status" value="1"/>
</dbReference>
<evidence type="ECO:0000313" key="3">
    <source>
        <dbReference type="Proteomes" id="UP001183176"/>
    </source>
</evidence>
<dbReference type="EMBL" id="JAVREH010000002">
    <property type="protein sequence ID" value="MDT0260061.1"/>
    <property type="molecule type" value="Genomic_DNA"/>
</dbReference>
<protein>
    <submittedName>
        <fullName evidence="2">Type I-E CRISPR-associated protein Cas5/CasD</fullName>
    </submittedName>
</protein>
<dbReference type="InterPro" id="IPR021124">
    <property type="entry name" value="CRISPR-assoc_prot_Cas5"/>
</dbReference>
<dbReference type="NCBIfam" id="TIGR02593">
    <property type="entry name" value="CRISPR_cas5"/>
    <property type="match status" value="1"/>
</dbReference>
<dbReference type="Gene3D" id="3.30.70.2660">
    <property type="match status" value="1"/>
</dbReference>
<dbReference type="NCBIfam" id="TIGR01868">
    <property type="entry name" value="casD_Cas5e"/>
    <property type="match status" value="1"/>
</dbReference>
<dbReference type="Proteomes" id="UP001183176">
    <property type="component" value="Unassembled WGS sequence"/>
</dbReference>
<dbReference type="InterPro" id="IPR013422">
    <property type="entry name" value="CRISPR-assoc_prot_Cas5_N"/>
</dbReference>
<reference evidence="3" key="1">
    <citation type="submission" date="2023-07" db="EMBL/GenBank/DDBJ databases">
        <title>30 novel species of actinomycetes from the DSMZ collection.</title>
        <authorList>
            <person name="Nouioui I."/>
        </authorList>
    </citation>
    <scope>NUCLEOTIDE SEQUENCE [LARGE SCALE GENOMIC DNA]</scope>
    <source>
        <strain evidence="3">DSM 44399</strain>
    </source>
</reference>
<gene>
    <name evidence="2" type="primary">cas5e</name>
    <name evidence="2" type="ORF">RM423_01485</name>
</gene>
<evidence type="ECO:0000313" key="2">
    <source>
        <dbReference type="EMBL" id="MDT0260061.1"/>
    </source>
</evidence>
<dbReference type="RefSeq" id="WP_311421223.1">
    <property type="nucleotide sequence ID" value="NZ_JAVREH010000002.1"/>
</dbReference>
<organism evidence="2 3">
    <name type="scientific">Jatrophihabitans lederbergiae</name>
    <dbReference type="NCBI Taxonomy" id="3075547"/>
    <lineage>
        <taxon>Bacteria</taxon>
        <taxon>Bacillati</taxon>
        <taxon>Actinomycetota</taxon>
        <taxon>Actinomycetes</taxon>
        <taxon>Jatrophihabitantales</taxon>
        <taxon>Jatrophihabitantaceae</taxon>
        <taxon>Jatrophihabitans</taxon>
    </lineage>
</organism>
<evidence type="ECO:0000256" key="1">
    <source>
        <dbReference type="ARBA" id="ARBA00023118"/>
    </source>
</evidence>
<sequence>MSAVSTLALQLAGPMQSWGSASRFSRRTTDDAPTKSGIVGLLAAAAGRRRSDSIENLAAIRLGVRIDQPGTMMRDYHTALVTTGGKGVTQLSERFYLSDAVFLVAIEGGQNLIEGMADALSHPVFPLSLGRRSCVPARRLLLGVFGDEMSTVLEQTPWLVTERVRSRADAKVTLETIIDCAPGTRGSEVRRDEPVSFDPIRREYGWRSVLRSSVTVSTATENEEPSALRIPPVNTVTVPGHDPFDLL</sequence>
<accession>A0ABU2J5P9</accession>
<name>A0ABU2J5P9_9ACTN</name>